<protein>
    <submittedName>
        <fullName evidence="1">Uncharacterized protein</fullName>
    </submittedName>
</protein>
<name>A0ABS3C638_9BACT</name>
<keyword evidence="2" id="KW-1185">Reference proteome</keyword>
<comment type="caution">
    <text evidence="1">The sequence shown here is derived from an EMBL/GenBank/DDBJ whole genome shotgun (WGS) entry which is preliminary data.</text>
</comment>
<proteinExistence type="predicted"/>
<evidence type="ECO:0000313" key="2">
    <source>
        <dbReference type="Proteomes" id="UP000664317"/>
    </source>
</evidence>
<organism evidence="1 2">
    <name type="scientific">Algoriphagus oliviformis</name>
    <dbReference type="NCBI Taxonomy" id="2811231"/>
    <lineage>
        <taxon>Bacteria</taxon>
        <taxon>Pseudomonadati</taxon>
        <taxon>Bacteroidota</taxon>
        <taxon>Cytophagia</taxon>
        <taxon>Cytophagales</taxon>
        <taxon>Cyclobacteriaceae</taxon>
        <taxon>Algoriphagus</taxon>
    </lineage>
</organism>
<gene>
    <name evidence="1" type="ORF">J0A68_08835</name>
</gene>
<dbReference type="EMBL" id="JAFKCT010000003">
    <property type="protein sequence ID" value="MBN7811059.1"/>
    <property type="molecule type" value="Genomic_DNA"/>
</dbReference>
<accession>A0ABS3C638</accession>
<evidence type="ECO:0000313" key="1">
    <source>
        <dbReference type="EMBL" id="MBN7811059.1"/>
    </source>
</evidence>
<dbReference type="Proteomes" id="UP000664317">
    <property type="component" value="Unassembled WGS sequence"/>
</dbReference>
<sequence>MARKALALFPACGHSEIGQKPYQIHLLQKTRTGNSAGPLEKTGQTSLSNGFLAQKRGNFPFFPHKESAFPTKKVSVSGTKKHDFRKTIE</sequence>
<reference evidence="1 2" key="1">
    <citation type="submission" date="2021-03" db="EMBL/GenBank/DDBJ databases">
        <title>novel species isolated from a fishpond in China.</title>
        <authorList>
            <person name="Lu H."/>
            <person name="Cai Z."/>
        </authorList>
    </citation>
    <scope>NUCLEOTIDE SEQUENCE [LARGE SCALE GENOMIC DNA]</scope>
    <source>
        <strain evidence="1 2">H41</strain>
    </source>
</reference>
<dbReference type="RefSeq" id="WP_206577846.1">
    <property type="nucleotide sequence ID" value="NZ_JAFKCT010000003.1"/>
</dbReference>